<feature type="domain" description="Peptidase S1" evidence="9">
    <location>
        <begin position="352"/>
        <end position="576"/>
    </location>
</feature>
<dbReference type="SUPFAM" id="SSF50494">
    <property type="entry name" value="Trypsin-like serine proteases"/>
    <property type="match status" value="4"/>
</dbReference>
<dbReference type="InterPro" id="IPR030395">
    <property type="entry name" value="GP_PDE_dom"/>
</dbReference>
<feature type="transmembrane region" description="Helical" evidence="8">
    <location>
        <begin position="264"/>
        <end position="288"/>
    </location>
</feature>
<keyword evidence="8" id="KW-0472">Membrane</keyword>
<keyword evidence="2" id="KW-0222">Digestion</keyword>
<keyword evidence="12" id="KW-1185">Reference proteome</keyword>
<dbReference type="InterPro" id="IPR009003">
    <property type="entry name" value="Peptidase_S1_PA"/>
</dbReference>
<evidence type="ECO:0008006" key="13">
    <source>
        <dbReference type="Google" id="ProtNLM"/>
    </source>
</evidence>
<name>A0A182PRS6_9DIPT</name>
<dbReference type="VEuPathDB" id="VectorBase:AEPI009661"/>
<feature type="domain" description="GP-PDE" evidence="10">
    <location>
        <begin position="87"/>
        <end position="342"/>
    </location>
</feature>
<dbReference type="PANTHER" id="PTHR24276:SF91">
    <property type="entry name" value="AT26814P-RELATED"/>
    <property type="match status" value="1"/>
</dbReference>
<keyword evidence="5" id="KW-1015">Disulfide bond</keyword>
<dbReference type="PRINTS" id="PR00722">
    <property type="entry name" value="CHYMOTRYPSIN"/>
</dbReference>
<dbReference type="GO" id="GO:0008081">
    <property type="term" value="F:phosphoric diester hydrolase activity"/>
    <property type="evidence" value="ECO:0007669"/>
    <property type="project" value="InterPro"/>
</dbReference>
<dbReference type="InterPro" id="IPR033116">
    <property type="entry name" value="TRYPSIN_SER"/>
</dbReference>
<feature type="domain" description="Peptidase S1" evidence="9">
    <location>
        <begin position="625"/>
        <end position="881"/>
    </location>
</feature>
<dbReference type="GO" id="GO:0006629">
    <property type="term" value="P:lipid metabolic process"/>
    <property type="evidence" value="ECO:0007669"/>
    <property type="project" value="InterPro"/>
</dbReference>
<evidence type="ECO:0000256" key="6">
    <source>
        <dbReference type="ARBA" id="ARBA00024195"/>
    </source>
</evidence>
<sequence length="1350" mass="148876">MYLATIFKVCKMLYQMFWFLAACCTFVVNTLWLCCNFASVGIPWLMLLLFLVCIGSKFVKLKSPADDVVLSMLSKSEKGKKACEALYWPIVNRGGAFDAPENSLAAINQCLAHRCQKILLDLSITSDGKAIILHKSTLEKANVSEPIQKLPYSFFESFNITEQHPLGQLFQQEKVLTFEKLLKLLESSEVTVLLLASQINSPLLEIVRETAAKCPIFTKRIIFCCASPSAIYQLRQQCPDLVCGLWMEKSCFAILPRYLNTSTILLSIVGAIYRNIIAPVIGVSLVFIHKDEFNAQISTLWKNVGVRPIVYTINSPNEKRYFQQMTKTLYLTDSLRVFGRAGSGPPRAIGRVVGGQEVDIGEFTYQLSLEYDGYHICGASVVAPRLALTAGHCCIGTNVTDLTLRGGSTTLEAGGTVFKVNRLRIHPEYDDTSLDYDVCVVRIIGTFLDNPNISVVQLTNTGLIPSGEQGTITGWGAIESNGNPVPNLRAAKVKILSTRDCLDQTRNSATIMASMMCAGTVGRSFCIGDSGGPLVYEQRQVGIVSFVINECGGTIPAVYTRLSNRNVRDFIRQQINAEQRHYHRYYYSRQPALFRLLRKYHLWPRNVTLEFERPKQDPNVPSPFIFGGESVAIENHPYQLSLRLEGTHICGASVIAEQWALSAAHCLDEAMYPSAVTFRGGSPHRLAGGYIFHAEQYLLHPKFDRQTLDYDVSVIRVRENFLIDPIRTVTLANTNTYYPIPSAAIVTGWGQADADGFEPLILQALEIYIQQKHFCWTETLETLTDRQICGGSGVYGKETCYGDSGGPLVLNGYQIGIVSWGSKDCAVQIPGIYTSLTNDEVPSMMRALFLLSLGLVCLLAGLSEAQTRSRNFFDFFFDVENRLQNERIVGGATATIARYPFAASLRRFTNHICTVSIISTVHAATGAHCTYAFKSLSGVTIYAGSTSRTTGGRVFVVSDNFIHPKYDPDTYDFDVAVLRVRTPFTPNMNIASIPLAPVNYVVPDRVQPTVAGWGRTSTGGSLSPSLRAVSIPIVSTSVCQGMWEETEITENMLCAGTRGRDACTGDSGGPLVVPNNNYFLLVGLVSWGSASCGSEYPGVYARVSSASIQSFLAQYVLLPVSPPMKSPSLRSPLVAARTMRLFVLVLLWCVSDSLAGRRGEVQLWRSVQIRIRTPTEPGMSGRIVGGVEANIRDVPFQLSLRRYDNHVCGASVLDHSLAVTAAHCVWSTQDPDVVTLKGGSANRYDDEGVIFFAEEIIVHPAYNRNTFHNDVALIRIEGTFKGYENIAPIALRTTPIFASSISPVYCSVSGWGLTNTYADSLPEMLRVVRVPLVPQTDCRRRWSPLPVTTS</sequence>
<dbReference type="PROSITE" id="PS51704">
    <property type="entry name" value="GP_PDE"/>
    <property type="match status" value="1"/>
</dbReference>
<dbReference type="InterPro" id="IPR043504">
    <property type="entry name" value="Peptidase_S1_PA_chymotrypsin"/>
</dbReference>
<dbReference type="InterPro" id="IPR017946">
    <property type="entry name" value="PLC-like_Pdiesterase_TIM-brl"/>
</dbReference>
<keyword evidence="8" id="KW-1133">Transmembrane helix</keyword>
<dbReference type="Pfam" id="PF03009">
    <property type="entry name" value="GDPD"/>
    <property type="match status" value="1"/>
</dbReference>
<evidence type="ECO:0000256" key="7">
    <source>
        <dbReference type="RuleBase" id="RU363034"/>
    </source>
</evidence>
<keyword evidence="1 7" id="KW-0645">Protease</keyword>
<evidence type="ECO:0000256" key="3">
    <source>
        <dbReference type="ARBA" id="ARBA00022801"/>
    </source>
</evidence>
<dbReference type="InterPro" id="IPR001254">
    <property type="entry name" value="Trypsin_dom"/>
</dbReference>
<dbReference type="PROSITE" id="PS00135">
    <property type="entry name" value="TRYPSIN_SER"/>
    <property type="match status" value="1"/>
</dbReference>
<organism evidence="11 12">
    <name type="scientific">Anopheles epiroticus</name>
    <dbReference type="NCBI Taxonomy" id="199890"/>
    <lineage>
        <taxon>Eukaryota</taxon>
        <taxon>Metazoa</taxon>
        <taxon>Ecdysozoa</taxon>
        <taxon>Arthropoda</taxon>
        <taxon>Hexapoda</taxon>
        <taxon>Insecta</taxon>
        <taxon>Pterygota</taxon>
        <taxon>Neoptera</taxon>
        <taxon>Endopterygota</taxon>
        <taxon>Diptera</taxon>
        <taxon>Nematocera</taxon>
        <taxon>Culicoidea</taxon>
        <taxon>Culicidae</taxon>
        <taxon>Anophelinae</taxon>
        <taxon>Anopheles</taxon>
    </lineage>
</organism>
<feature type="transmembrane region" description="Helical" evidence="8">
    <location>
        <begin position="37"/>
        <end position="54"/>
    </location>
</feature>
<dbReference type="PROSITE" id="PS00134">
    <property type="entry name" value="TRYPSIN_HIS"/>
    <property type="match status" value="2"/>
</dbReference>
<feature type="domain" description="Peptidase S1" evidence="9">
    <location>
        <begin position="888"/>
        <end position="1117"/>
    </location>
</feature>
<evidence type="ECO:0000313" key="12">
    <source>
        <dbReference type="Proteomes" id="UP000075885"/>
    </source>
</evidence>
<accession>A0A182PRS6</accession>
<dbReference type="GO" id="GO:0007586">
    <property type="term" value="P:digestion"/>
    <property type="evidence" value="ECO:0007669"/>
    <property type="project" value="UniProtKB-KW"/>
</dbReference>
<keyword evidence="8" id="KW-0812">Transmembrane</keyword>
<dbReference type="STRING" id="199890.A0A182PRS6"/>
<dbReference type="CDD" id="cd00190">
    <property type="entry name" value="Tryp_SPc"/>
    <property type="match status" value="4"/>
</dbReference>
<keyword evidence="3 7" id="KW-0378">Hydrolase</keyword>
<dbReference type="FunFam" id="2.40.10.10:FF:000034">
    <property type="entry name" value="Eupolytin"/>
    <property type="match status" value="2"/>
</dbReference>
<dbReference type="GO" id="GO:0006508">
    <property type="term" value="P:proteolysis"/>
    <property type="evidence" value="ECO:0007669"/>
    <property type="project" value="UniProtKB-KW"/>
</dbReference>
<dbReference type="InterPro" id="IPR018114">
    <property type="entry name" value="TRYPSIN_HIS"/>
</dbReference>
<evidence type="ECO:0000313" key="11">
    <source>
        <dbReference type="EnsemblMetazoa" id="AEPI009661-PA"/>
    </source>
</evidence>
<dbReference type="Pfam" id="PF00089">
    <property type="entry name" value="Trypsin"/>
    <property type="match status" value="4"/>
</dbReference>
<protein>
    <recommendedName>
        <fullName evidence="13">Peptidase S1 domain-containing protein</fullName>
    </recommendedName>
</protein>
<keyword evidence="4 7" id="KW-0720">Serine protease</keyword>
<evidence type="ECO:0000256" key="5">
    <source>
        <dbReference type="ARBA" id="ARBA00023157"/>
    </source>
</evidence>
<evidence type="ECO:0000256" key="2">
    <source>
        <dbReference type="ARBA" id="ARBA00022757"/>
    </source>
</evidence>
<proteinExistence type="inferred from homology"/>
<reference evidence="11" key="2">
    <citation type="submission" date="2020-05" db="UniProtKB">
        <authorList>
            <consortium name="EnsemblMetazoa"/>
        </authorList>
    </citation>
    <scope>IDENTIFICATION</scope>
    <source>
        <strain evidence="11">Epiroticus2</strain>
    </source>
</reference>
<dbReference type="EnsemblMetazoa" id="AEPI009661-RA">
    <property type="protein sequence ID" value="AEPI009661-PA"/>
    <property type="gene ID" value="AEPI009661"/>
</dbReference>
<dbReference type="PANTHER" id="PTHR24276">
    <property type="entry name" value="POLYSERASE-RELATED"/>
    <property type="match status" value="1"/>
</dbReference>
<dbReference type="PROSITE" id="PS50240">
    <property type="entry name" value="TRYPSIN_DOM"/>
    <property type="match status" value="4"/>
</dbReference>
<reference evidence="12" key="1">
    <citation type="submission" date="2013-03" db="EMBL/GenBank/DDBJ databases">
        <title>The Genome Sequence of Anopheles epiroticus epiroticus2.</title>
        <authorList>
            <consortium name="The Broad Institute Genomics Platform"/>
            <person name="Neafsey D.E."/>
            <person name="Howell P."/>
            <person name="Walker B."/>
            <person name="Young S.K."/>
            <person name="Zeng Q."/>
            <person name="Gargeya S."/>
            <person name="Fitzgerald M."/>
            <person name="Haas B."/>
            <person name="Abouelleil A."/>
            <person name="Allen A.W."/>
            <person name="Alvarado L."/>
            <person name="Arachchi H.M."/>
            <person name="Berlin A.M."/>
            <person name="Chapman S.B."/>
            <person name="Gainer-Dewar J."/>
            <person name="Goldberg J."/>
            <person name="Griggs A."/>
            <person name="Gujja S."/>
            <person name="Hansen M."/>
            <person name="Howarth C."/>
            <person name="Imamovic A."/>
            <person name="Ireland A."/>
            <person name="Larimer J."/>
            <person name="McCowan C."/>
            <person name="Murphy C."/>
            <person name="Pearson M."/>
            <person name="Poon T.W."/>
            <person name="Priest M."/>
            <person name="Roberts A."/>
            <person name="Saif S."/>
            <person name="Shea T."/>
            <person name="Sisk P."/>
            <person name="Sykes S."/>
            <person name="Wortman J."/>
            <person name="Nusbaum C."/>
            <person name="Birren B."/>
        </authorList>
    </citation>
    <scope>NUCLEOTIDE SEQUENCE [LARGE SCALE GENOMIC DNA]</scope>
    <source>
        <strain evidence="12">Epiroticus2</strain>
    </source>
</reference>
<evidence type="ECO:0000259" key="10">
    <source>
        <dbReference type="PROSITE" id="PS51704"/>
    </source>
</evidence>
<feature type="transmembrane region" description="Helical" evidence="8">
    <location>
        <begin position="12"/>
        <end position="31"/>
    </location>
</feature>
<dbReference type="GO" id="GO:0004252">
    <property type="term" value="F:serine-type endopeptidase activity"/>
    <property type="evidence" value="ECO:0007669"/>
    <property type="project" value="InterPro"/>
</dbReference>
<evidence type="ECO:0000256" key="4">
    <source>
        <dbReference type="ARBA" id="ARBA00022825"/>
    </source>
</evidence>
<evidence type="ECO:0000256" key="1">
    <source>
        <dbReference type="ARBA" id="ARBA00022670"/>
    </source>
</evidence>
<dbReference type="Proteomes" id="UP000075885">
    <property type="component" value="Unassembled WGS sequence"/>
</dbReference>
<comment type="similarity">
    <text evidence="6">Belongs to the peptidase S1 family. CLIP subfamily.</text>
</comment>
<evidence type="ECO:0000256" key="8">
    <source>
        <dbReference type="SAM" id="Phobius"/>
    </source>
</evidence>
<dbReference type="FunFam" id="2.40.10.10:FF:000068">
    <property type="entry name" value="transmembrane protease serine 2"/>
    <property type="match status" value="2"/>
</dbReference>
<feature type="domain" description="Peptidase S1" evidence="9">
    <location>
        <begin position="1183"/>
        <end position="1350"/>
    </location>
</feature>
<dbReference type="InterPro" id="IPR001314">
    <property type="entry name" value="Peptidase_S1A"/>
</dbReference>
<dbReference type="Gene3D" id="2.40.10.10">
    <property type="entry name" value="Trypsin-like serine proteases"/>
    <property type="match status" value="5"/>
</dbReference>
<dbReference type="SUPFAM" id="SSF51695">
    <property type="entry name" value="PLC-like phosphodiesterases"/>
    <property type="match status" value="1"/>
</dbReference>
<dbReference type="SMART" id="SM00020">
    <property type="entry name" value="Tryp_SPc"/>
    <property type="match status" value="4"/>
</dbReference>
<dbReference type="Gene3D" id="3.20.20.190">
    <property type="entry name" value="Phosphatidylinositol (PI) phosphodiesterase"/>
    <property type="match status" value="1"/>
</dbReference>
<evidence type="ECO:0000259" key="9">
    <source>
        <dbReference type="PROSITE" id="PS50240"/>
    </source>
</evidence>
<dbReference type="InterPro" id="IPR050430">
    <property type="entry name" value="Peptidase_S1"/>
</dbReference>